<reference evidence="1 2" key="1">
    <citation type="submission" date="2019-04" db="EMBL/GenBank/DDBJ databases">
        <authorList>
            <person name="Seth-Smith MB H."/>
            <person name="Seth-Smith H."/>
        </authorList>
    </citation>
    <scope>NUCLEOTIDE SEQUENCE [LARGE SCALE GENOMIC DNA]</scope>
    <source>
        <strain evidence="1">USB-603019</strain>
    </source>
</reference>
<dbReference type="RefSeq" id="WP_148417687.1">
    <property type="nucleotide sequence ID" value="NZ_LR584267.1"/>
</dbReference>
<dbReference type="Pfam" id="PF00702">
    <property type="entry name" value="Hydrolase"/>
    <property type="match status" value="1"/>
</dbReference>
<dbReference type="InterPro" id="IPR023214">
    <property type="entry name" value="HAD_sf"/>
</dbReference>
<dbReference type="InterPro" id="IPR036412">
    <property type="entry name" value="HAD-like_sf"/>
</dbReference>
<sequence length="232" mass="25951">MTDARTATTSDATLPPLLFDCFGVFACLQDPESEQRLYQLALGAAVPLAENTEAELPFTFERFAEVYRGVRKLYDAGEWLGPDYWKAVSQQLDTTFTPEQVDALIAEDLYSWRRVDESMLGYLAELSAAGYPLGLLSNIPVELAEIFRTKPWLRHFDSITWSCDLGAAKPDARTFEHAAEQMGVQVEELTFIDDTQENCDGAAIAGLRAHLFVGEGELREFIAELTEEHQSD</sequence>
<accession>A0A5E3ZXD3</accession>
<gene>
    <name evidence="1" type="ORF">LC603019_00994</name>
</gene>
<dbReference type="PRINTS" id="PR00413">
    <property type="entry name" value="HADHALOGNASE"/>
</dbReference>
<organism evidence="1 2">
    <name type="scientific">Lawsonella clevelandensis</name>
    <dbReference type="NCBI Taxonomy" id="1528099"/>
    <lineage>
        <taxon>Bacteria</taxon>
        <taxon>Bacillati</taxon>
        <taxon>Actinomycetota</taxon>
        <taxon>Actinomycetes</taxon>
        <taxon>Mycobacteriales</taxon>
        <taxon>Lawsonellaceae</taxon>
        <taxon>Lawsonella</taxon>
    </lineage>
</organism>
<dbReference type="Proteomes" id="UP000324288">
    <property type="component" value="Chromosome"/>
</dbReference>
<dbReference type="PANTHER" id="PTHR43611:SF3">
    <property type="entry name" value="FLAVIN MONONUCLEOTIDE HYDROLASE 1, CHLOROPLATIC"/>
    <property type="match status" value="1"/>
</dbReference>
<dbReference type="CDD" id="cd02603">
    <property type="entry name" value="HAD_sEH-N_like"/>
    <property type="match status" value="1"/>
</dbReference>
<dbReference type="EMBL" id="LR584267">
    <property type="protein sequence ID" value="VHO00826.1"/>
    <property type="molecule type" value="Genomic_DNA"/>
</dbReference>
<protein>
    <submittedName>
        <fullName evidence="1">Phosphatase</fullName>
    </submittedName>
</protein>
<dbReference type="InterPro" id="IPR006439">
    <property type="entry name" value="HAD-SF_hydro_IA"/>
</dbReference>
<name>A0A5E3ZXD3_9ACTN</name>
<evidence type="ECO:0000313" key="2">
    <source>
        <dbReference type="Proteomes" id="UP000324288"/>
    </source>
</evidence>
<proteinExistence type="predicted"/>
<evidence type="ECO:0000313" key="1">
    <source>
        <dbReference type="EMBL" id="VHO00826.1"/>
    </source>
</evidence>
<dbReference type="NCBIfam" id="TIGR01509">
    <property type="entry name" value="HAD-SF-IA-v3"/>
    <property type="match status" value="1"/>
</dbReference>
<keyword evidence="2" id="KW-1185">Reference proteome</keyword>
<dbReference type="AlphaFoldDB" id="A0A5E3ZXD3"/>
<dbReference type="PANTHER" id="PTHR43611">
    <property type="entry name" value="ALPHA-D-GLUCOSE 1-PHOSPHATE PHOSPHATASE"/>
    <property type="match status" value="1"/>
</dbReference>
<dbReference type="Gene3D" id="3.40.50.1000">
    <property type="entry name" value="HAD superfamily/HAD-like"/>
    <property type="match status" value="1"/>
</dbReference>
<dbReference type="SUPFAM" id="SSF56784">
    <property type="entry name" value="HAD-like"/>
    <property type="match status" value="1"/>
</dbReference>